<dbReference type="Pfam" id="PF03473">
    <property type="entry name" value="MOSC"/>
    <property type="match status" value="1"/>
</dbReference>
<keyword evidence="3" id="KW-1185">Reference proteome</keyword>
<dbReference type="GO" id="GO:0030151">
    <property type="term" value="F:molybdenum ion binding"/>
    <property type="evidence" value="ECO:0007669"/>
    <property type="project" value="InterPro"/>
</dbReference>
<protein>
    <submittedName>
        <fullName evidence="2">Sulfurase</fullName>
    </submittedName>
</protein>
<dbReference type="InterPro" id="IPR011037">
    <property type="entry name" value="Pyrv_Knase-like_insert_dom_sf"/>
</dbReference>
<dbReference type="PROSITE" id="PS51340">
    <property type="entry name" value="MOSC"/>
    <property type="match status" value="1"/>
</dbReference>
<reference evidence="2 3" key="1">
    <citation type="submission" date="2014-12" db="EMBL/GenBank/DDBJ databases">
        <title>Mercury Reductase activity and rhizosphere competence traits in the genome of root associated Photobacterium halotolerans MELD1.</title>
        <authorList>
            <person name="Mathew D.C."/>
            <person name="Huang C.-C."/>
        </authorList>
    </citation>
    <scope>NUCLEOTIDE SEQUENCE [LARGE SCALE GENOMIC DNA]</scope>
    <source>
        <strain evidence="2 3">MELD1</strain>
    </source>
</reference>
<dbReference type="PANTHER" id="PTHR30212">
    <property type="entry name" value="PROTEIN YIIM"/>
    <property type="match status" value="1"/>
</dbReference>
<dbReference type="SUPFAM" id="SSF50800">
    <property type="entry name" value="PK beta-barrel domain-like"/>
    <property type="match status" value="1"/>
</dbReference>
<feature type="domain" description="MOSC" evidence="1">
    <location>
        <begin position="30"/>
        <end position="165"/>
    </location>
</feature>
<dbReference type="Gene3D" id="2.40.33.20">
    <property type="entry name" value="PK beta-barrel domain-like"/>
    <property type="match status" value="1"/>
</dbReference>
<comment type="caution">
    <text evidence="2">The sequence shown here is derived from an EMBL/GenBank/DDBJ whole genome shotgun (WGS) entry which is preliminary data.</text>
</comment>
<proteinExistence type="predicted"/>
<dbReference type="Pfam" id="PF03475">
    <property type="entry name" value="YiiM_3-alpha"/>
    <property type="match status" value="1"/>
</dbReference>
<dbReference type="STRING" id="265726.KY46_04175"/>
<accession>A0A0F5VIC3</accession>
<sequence>MQLDTAIVLTGLYCGKVAQKYGIRTAMAKQAVSGKCYLSATGLDGDECAEPKFHGGTERALHQYPLEHYAFWQQQFPERDWPAPGVGENISTQGMTEEKVRIGDRFQWGEAVIEISQPRSPCYKLSRRWELPEFSAVMQQTGRCGWLYRVITPGYVSSDDPLVLVKQGEDRFTVKRVLDWYFNDPMNLDKLRLLQECEALSVSWRNTVEKRLKTGELENWHFRLNGAG</sequence>
<organism evidence="2 3">
    <name type="scientific">Photobacterium halotolerans</name>
    <dbReference type="NCBI Taxonomy" id="265726"/>
    <lineage>
        <taxon>Bacteria</taxon>
        <taxon>Pseudomonadati</taxon>
        <taxon>Pseudomonadota</taxon>
        <taxon>Gammaproteobacteria</taxon>
        <taxon>Vibrionales</taxon>
        <taxon>Vibrionaceae</taxon>
        <taxon>Photobacterium</taxon>
    </lineage>
</organism>
<dbReference type="InterPro" id="IPR005302">
    <property type="entry name" value="MoCF_Sase_C"/>
</dbReference>
<dbReference type="PATRIC" id="fig|265726.11.peg.2194"/>
<dbReference type="Proteomes" id="UP000033633">
    <property type="component" value="Unassembled WGS sequence"/>
</dbReference>
<name>A0A0F5VIC3_9GAMM</name>
<gene>
    <name evidence="2" type="ORF">KY46_04175</name>
</gene>
<dbReference type="InterPro" id="IPR005163">
    <property type="entry name" value="Tri_helical_YiiM-like"/>
</dbReference>
<dbReference type="GO" id="GO:0003824">
    <property type="term" value="F:catalytic activity"/>
    <property type="evidence" value="ECO:0007669"/>
    <property type="project" value="InterPro"/>
</dbReference>
<dbReference type="GO" id="GO:0030170">
    <property type="term" value="F:pyridoxal phosphate binding"/>
    <property type="evidence" value="ECO:0007669"/>
    <property type="project" value="InterPro"/>
</dbReference>
<evidence type="ECO:0000259" key="1">
    <source>
        <dbReference type="PROSITE" id="PS51340"/>
    </source>
</evidence>
<dbReference type="EMBL" id="JWYV01000002">
    <property type="protein sequence ID" value="KKD01235.1"/>
    <property type="molecule type" value="Genomic_DNA"/>
</dbReference>
<dbReference type="AlphaFoldDB" id="A0A0F5VIC3"/>
<dbReference type="PANTHER" id="PTHR30212:SF2">
    <property type="entry name" value="PROTEIN YIIM"/>
    <property type="match status" value="1"/>
</dbReference>
<dbReference type="InterPro" id="IPR052353">
    <property type="entry name" value="Benzoxazolinone_Detox_Enz"/>
</dbReference>
<evidence type="ECO:0000313" key="2">
    <source>
        <dbReference type="EMBL" id="KKD01235.1"/>
    </source>
</evidence>
<evidence type="ECO:0000313" key="3">
    <source>
        <dbReference type="Proteomes" id="UP000033633"/>
    </source>
</evidence>